<sequence>MSNNRSNQPSSNNRESSDSGTDFEAFQEAMSGVKRNTKPNNKVQLNKSLNTTNVEARRKAAVAEEIQERSGLTGGEEHIELVGPMDILDFKRPGIQNGVYRNLRLGKYNIEARLDLHRYQVESARRAVYQFIQDCIQHEVRCALITHGKGEGRAQPPILKSCVAHWLPQLPEVQAFHSAQKHHGGTGATYVMLKKSERKRQEDLERHQKRRG</sequence>
<keyword evidence="3" id="KW-0378">Hydrolase</keyword>
<feature type="domain" description="Smr" evidence="2">
    <location>
        <begin position="114"/>
        <end position="194"/>
    </location>
</feature>
<name>A0ABQ0AD26_9GAMM</name>
<gene>
    <name evidence="3" type="primary">smrA</name>
    <name evidence="3" type="ORF">NBRC116591_33690</name>
</gene>
<dbReference type="EMBL" id="BAABWN010000013">
    <property type="protein sequence ID" value="GAA6169558.1"/>
    <property type="molecule type" value="Genomic_DNA"/>
</dbReference>
<feature type="compositionally biased region" description="Low complexity" evidence="1">
    <location>
        <begin position="1"/>
        <end position="14"/>
    </location>
</feature>
<dbReference type="RefSeq" id="WP_353304059.1">
    <property type="nucleotide sequence ID" value="NZ_BAABWN010000013.1"/>
</dbReference>
<comment type="caution">
    <text evidence="3">The sequence shown here is derived from an EMBL/GenBank/DDBJ whole genome shotgun (WGS) entry which is preliminary data.</text>
</comment>
<dbReference type="GO" id="GO:0004519">
    <property type="term" value="F:endonuclease activity"/>
    <property type="evidence" value="ECO:0007669"/>
    <property type="project" value="UniProtKB-KW"/>
</dbReference>
<dbReference type="PANTHER" id="PTHR35562:SF2">
    <property type="entry name" value="DNA ENDONUCLEASE SMRA-RELATED"/>
    <property type="match status" value="1"/>
</dbReference>
<keyword evidence="3" id="KW-0255">Endonuclease</keyword>
<dbReference type="InterPro" id="IPR036063">
    <property type="entry name" value="Smr_dom_sf"/>
</dbReference>
<feature type="region of interest" description="Disordered" evidence="1">
    <location>
        <begin position="1"/>
        <end position="51"/>
    </location>
</feature>
<organism evidence="3 4">
    <name type="scientific">Sessilibacter corallicola</name>
    <dbReference type="NCBI Taxonomy" id="2904075"/>
    <lineage>
        <taxon>Bacteria</taxon>
        <taxon>Pseudomonadati</taxon>
        <taxon>Pseudomonadota</taxon>
        <taxon>Gammaproteobacteria</taxon>
        <taxon>Cellvibrionales</taxon>
        <taxon>Cellvibrionaceae</taxon>
        <taxon>Sessilibacter</taxon>
    </lineage>
</organism>
<dbReference type="SMART" id="SM00463">
    <property type="entry name" value="SMR"/>
    <property type="match status" value="1"/>
</dbReference>
<feature type="compositionally biased region" description="Polar residues" evidence="1">
    <location>
        <begin position="38"/>
        <end position="51"/>
    </location>
</feature>
<accession>A0ABQ0AD26</accession>
<dbReference type="Gene3D" id="3.30.1370.110">
    <property type="match status" value="1"/>
</dbReference>
<dbReference type="SUPFAM" id="SSF160443">
    <property type="entry name" value="SMR domain-like"/>
    <property type="match status" value="1"/>
</dbReference>
<keyword evidence="4" id="KW-1185">Reference proteome</keyword>
<evidence type="ECO:0000313" key="4">
    <source>
        <dbReference type="Proteomes" id="UP001465153"/>
    </source>
</evidence>
<evidence type="ECO:0000313" key="3">
    <source>
        <dbReference type="EMBL" id="GAA6169558.1"/>
    </source>
</evidence>
<evidence type="ECO:0000259" key="2">
    <source>
        <dbReference type="PROSITE" id="PS50828"/>
    </source>
</evidence>
<dbReference type="PANTHER" id="PTHR35562">
    <property type="entry name" value="DNA ENDONUCLEASE SMRA-RELATED"/>
    <property type="match status" value="1"/>
</dbReference>
<dbReference type="InterPro" id="IPR002625">
    <property type="entry name" value="Smr_dom"/>
</dbReference>
<protein>
    <submittedName>
        <fullName evidence="3">DNA endonuclease SmrA</fullName>
    </submittedName>
</protein>
<evidence type="ECO:0000256" key="1">
    <source>
        <dbReference type="SAM" id="MobiDB-lite"/>
    </source>
</evidence>
<dbReference type="Pfam" id="PF01713">
    <property type="entry name" value="Smr"/>
    <property type="match status" value="1"/>
</dbReference>
<dbReference type="PROSITE" id="PS50828">
    <property type="entry name" value="SMR"/>
    <property type="match status" value="1"/>
</dbReference>
<proteinExistence type="predicted"/>
<dbReference type="NCBIfam" id="NF033154">
    <property type="entry name" value="endonuc_SmrA"/>
    <property type="match status" value="1"/>
</dbReference>
<dbReference type="Proteomes" id="UP001465153">
    <property type="component" value="Unassembled WGS sequence"/>
</dbReference>
<dbReference type="InterPro" id="IPR047688">
    <property type="entry name" value="Endonuc_SmrA"/>
</dbReference>
<reference evidence="3 4" key="1">
    <citation type="submission" date="2024-04" db="EMBL/GenBank/DDBJ databases">
        <title>Draft genome sequence of Sessilibacter corallicola NBRC 116591.</title>
        <authorList>
            <person name="Miyakawa T."/>
            <person name="Kusuya Y."/>
            <person name="Miura T."/>
        </authorList>
    </citation>
    <scope>NUCLEOTIDE SEQUENCE [LARGE SCALE GENOMIC DNA]</scope>
    <source>
        <strain evidence="3 4">KU-00831-HH</strain>
    </source>
</reference>
<keyword evidence="3" id="KW-0540">Nuclease</keyword>